<dbReference type="Gene3D" id="1.10.3270.10">
    <property type="entry name" value="HMGR, N-terminal domain"/>
    <property type="match status" value="1"/>
</dbReference>
<dbReference type="SUPFAM" id="SSF55035">
    <property type="entry name" value="NAD-binding domain of HMG-CoA reductase"/>
    <property type="match status" value="1"/>
</dbReference>
<dbReference type="InterPro" id="IPR009029">
    <property type="entry name" value="HMG_CoA_Rdtase_sub-bd_dom_sf"/>
</dbReference>
<evidence type="ECO:0000256" key="1">
    <source>
        <dbReference type="ARBA" id="ARBA00007661"/>
    </source>
</evidence>
<name>A0ABR3ENQ1_9AGAR</name>
<dbReference type="InterPro" id="IPR023282">
    <property type="entry name" value="HMG_CoA_Rdtase_N"/>
</dbReference>
<accession>A0ABR3ENQ1</accession>
<gene>
    <name evidence="6" type="primary">HMG1_5</name>
    <name evidence="6" type="ORF">V5O48_017543</name>
</gene>
<feature type="compositionally biased region" description="Polar residues" evidence="5">
    <location>
        <begin position="497"/>
        <end position="506"/>
    </location>
</feature>
<evidence type="ECO:0000256" key="2">
    <source>
        <dbReference type="ARBA" id="ARBA00012999"/>
    </source>
</evidence>
<dbReference type="CDD" id="cd00643">
    <property type="entry name" value="HMG-CoA_reductase_classI"/>
    <property type="match status" value="1"/>
</dbReference>
<dbReference type="GO" id="GO:0004420">
    <property type="term" value="F:hydroxymethylglutaryl-CoA reductase (NADPH) activity"/>
    <property type="evidence" value="ECO:0007669"/>
    <property type="project" value="UniProtKB-EC"/>
</dbReference>
<organism evidence="6 7">
    <name type="scientific">Marasmius crinis-equi</name>
    <dbReference type="NCBI Taxonomy" id="585013"/>
    <lineage>
        <taxon>Eukaryota</taxon>
        <taxon>Fungi</taxon>
        <taxon>Dikarya</taxon>
        <taxon>Basidiomycota</taxon>
        <taxon>Agaricomycotina</taxon>
        <taxon>Agaricomycetes</taxon>
        <taxon>Agaricomycetidae</taxon>
        <taxon>Agaricales</taxon>
        <taxon>Marasmiineae</taxon>
        <taxon>Marasmiaceae</taxon>
        <taxon>Marasmius</taxon>
    </lineage>
</organism>
<feature type="compositionally biased region" description="Polar residues" evidence="5">
    <location>
        <begin position="451"/>
        <end position="465"/>
    </location>
</feature>
<protein>
    <recommendedName>
        <fullName evidence="2">hydroxymethylglutaryl-CoA reductase (NADPH)</fullName>
        <ecNumber evidence="2">1.1.1.34</ecNumber>
    </recommendedName>
</protein>
<dbReference type="PANTHER" id="PTHR10572:SF24">
    <property type="entry name" value="3-HYDROXY-3-METHYLGLUTARYL-COENZYME A REDUCTASE"/>
    <property type="match status" value="1"/>
</dbReference>
<dbReference type="Gene3D" id="3.30.70.420">
    <property type="entry name" value="Hydroxymethylglutaryl-CoA reductase, class I/II, NAD/NADP-binding domain"/>
    <property type="match status" value="1"/>
</dbReference>
<feature type="region of interest" description="Disordered" evidence="5">
    <location>
        <begin position="529"/>
        <end position="560"/>
    </location>
</feature>
<feature type="non-terminal residue" evidence="6">
    <location>
        <position position="1109"/>
    </location>
</feature>
<dbReference type="InterPro" id="IPR002202">
    <property type="entry name" value="HMG_CoA_Rdtase"/>
</dbReference>
<feature type="compositionally biased region" description="Pro residues" evidence="5">
    <location>
        <begin position="699"/>
        <end position="715"/>
    </location>
</feature>
<dbReference type="Pfam" id="PF00368">
    <property type="entry name" value="HMG-CoA_red"/>
    <property type="match status" value="1"/>
</dbReference>
<evidence type="ECO:0000313" key="7">
    <source>
        <dbReference type="Proteomes" id="UP001465976"/>
    </source>
</evidence>
<dbReference type="PANTHER" id="PTHR10572">
    <property type="entry name" value="3-HYDROXY-3-METHYLGLUTARYL-COENZYME A REDUCTASE"/>
    <property type="match status" value="1"/>
</dbReference>
<reference evidence="6 7" key="1">
    <citation type="submission" date="2024-02" db="EMBL/GenBank/DDBJ databases">
        <title>A draft genome for the cacao thread blight pathogen Marasmius crinis-equi.</title>
        <authorList>
            <person name="Cohen S.P."/>
            <person name="Baruah I.K."/>
            <person name="Amoako-Attah I."/>
            <person name="Bukari Y."/>
            <person name="Meinhardt L.W."/>
            <person name="Bailey B.A."/>
        </authorList>
    </citation>
    <scope>NUCLEOTIDE SEQUENCE [LARGE SCALE GENOMIC DNA]</scope>
    <source>
        <strain evidence="6 7">GH-76</strain>
    </source>
</reference>
<feature type="region of interest" description="Disordered" evidence="5">
    <location>
        <begin position="694"/>
        <end position="716"/>
    </location>
</feature>
<feature type="region of interest" description="Disordered" evidence="5">
    <location>
        <begin position="490"/>
        <end position="510"/>
    </location>
</feature>
<keyword evidence="7" id="KW-1185">Reference proteome</keyword>
<feature type="compositionally biased region" description="Low complexity" evidence="5">
    <location>
        <begin position="304"/>
        <end position="321"/>
    </location>
</feature>
<feature type="compositionally biased region" description="Acidic residues" evidence="5">
    <location>
        <begin position="362"/>
        <end position="381"/>
    </location>
</feature>
<dbReference type="EC" id="1.1.1.34" evidence="2"/>
<feature type="compositionally biased region" description="Polar residues" evidence="5">
    <location>
        <begin position="348"/>
        <end position="360"/>
    </location>
</feature>
<dbReference type="Proteomes" id="UP001465976">
    <property type="component" value="Unassembled WGS sequence"/>
</dbReference>
<evidence type="ECO:0000256" key="3">
    <source>
        <dbReference type="ARBA" id="ARBA00022857"/>
    </source>
</evidence>
<feature type="region of interest" description="Disordered" evidence="5">
    <location>
        <begin position="739"/>
        <end position="758"/>
    </location>
</feature>
<comment type="caution">
    <text evidence="6">The sequence shown here is derived from an EMBL/GenBank/DDBJ whole genome shotgun (WGS) entry which is preliminary data.</text>
</comment>
<dbReference type="PROSITE" id="PS50065">
    <property type="entry name" value="HMG_COA_REDUCTASE_4"/>
    <property type="match status" value="1"/>
</dbReference>
<dbReference type="Gene3D" id="3.90.770.10">
    <property type="entry name" value="3-hydroxy-3-methylglutaryl-coenzyme A Reductase, Chain A, domain 2"/>
    <property type="match status" value="1"/>
</dbReference>
<feature type="compositionally biased region" description="Low complexity" evidence="5">
    <location>
        <begin position="542"/>
        <end position="554"/>
    </location>
</feature>
<evidence type="ECO:0000313" key="6">
    <source>
        <dbReference type="EMBL" id="KAL0564503.1"/>
    </source>
</evidence>
<proteinExistence type="inferred from homology"/>
<dbReference type="SUPFAM" id="SSF56542">
    <property type="entry name" value="Substrate-binding domain of HMG-CoA reductase"/>
    <property type="match status" value="1"/>
</dbReference>
<comment type="similarity">
    <text evidence="1">Belongs to the HMG-CoA reductase family.</text>
</comment>
<feature type="region of interest" description="Disordered" evidence="5">
    <location>
        <begin position="290"/>
        <end position="381"/>
    </location>
</feature>
<keyword evidence="4 6" id="KW-0560">Oxidoreductase</keyword>
<evidence type="ECO:0000256" key="4">
    <source>
        <dbReference type="ARBA" id="ARBA00023002"/>
    </source>
</evidence>
<dbReference type="EMBL" id="JBAHYK010002743">
    <property type="protein sequence ID" value="KAL0564503.1"/>
    <property type="molecule type" value="Genomic_DNA"/>
</dbReference>
<dbReference type="PRINTS" id="PR00071">
    <property type="entry name" value="HMGCOARDTASE"/>
</dbReference>
<keyword evidence="3" id="KW-0521">NADP</keyword>
<sequence>MSDCVHESEMYTRLLYTLRHGYALWCPEPNGALSMEYQESGVRIGDVGIMTADGGFDFIFNVLCDANDPINEYGVPDGFEQMPWDGKIFQRAAQFRPNIPLCSRNATQWDINIGASVTAPGMASGVGSGIGIKFRDEKGAALMLPHGGSRVDCLNRATFREYAMKHAVSWYQFVNEVHGREAQNGSLYFISGFDKADCWENAVVNETSREHSCELKFMPGLGVEGGLRLSHSSIVQSSVSSRCSSDDTTNNQSIFIRGFRVSVRYGIWGRVFGSGLVSSIYDSVRKDILGKKGGEPPFGRRRSSPSGSPGPSFGSPGPSSSLNASGTPSLDVASPFRDALGDSHSDNDSGSESGPGTSQEGIFDDEDDSYDGDGSDTSVGEDDFFRALQDDEMPTDRELIQRADAHFTIKVEKDFAYLKQRGEPPMSKSLTVEAESRQLASPFSARKSDNDSSAAYTAARQQTIPTEPWDRTTKIKASYSSPEYWDRLPNTADYPSHSPQSSTTVRRGTKGHSDFANLLYNLVHRQQHEHLRKPGGNPAGTSPSQCPQSSESCQDNPDDVGRRIRPRKLLWSMFLMAAFLILRIVDLCAKDSSQHSFPAEPIEDEETTGNFWERFMMNWSKLVGDPFMSKSIVVILALSISLNGYLLKGIVAGMAGKGASAKVGGARFTGAEEDKDKKEATAAVKSARPGIEISKISPPAVPAPSSITPPRPVVQPPNVERRAATFTLDDVDRRLRARKLTVSSPSSSEGSSDENGAEEVVRSLEECIDIFSNGSGPVSVRLKLLSDEEVILLCQNGKIAAHALEKTLGNTELERAVRIRRALISRASVTKSLEYSDIPMTNYDYSRVMGACCENVVGYIPLPLGIAGPLKIDGHLFPIPMATAEGTLVASTSRGCKALNAGGGVTTVLLKDGMTRGPAIDFPSIVVAAQCKAWIDSPKGYETIKTAFESTSRFAKLASLKVALAGRTMFVRFATATGDATGMNMISKGTEKALEVMQKEFPEMIVLALSGNYCTDKKPAAINWIEGRGKSIVAEAVVPGKVVETVLKTTVDALCNLNTKKNLIGSAMAGSVGGFNAHAANILTAVFLATGQDPAQNVESSNCMTLMEP</sequence>
<evidence type="ECO:0000256" key="5">
    <source>
        <dbReference type="SAM" id="MobiDB-lite"/>
    </source>
</evidence>
<feature type="region of interest" description="Disordered" evidence="5">
    <location>
        <begin position="441"/>
        <end position="473"/>
    </location>
</feature>
<dbReference type="InterPro" id="IPR023074">
    <property type="entry name" value="HMG_CoA_Rdtase_cat_sf"/>
</dbReference>
<dbReference type="InterPro" id="IPR004554">
    <property type="entry name" value="HMG_CoA_Rdtase_eu_arc"/>
</dbReference>
<dbReference type="InterPro" id="IPR009023">
    <property type="entry name" value="HMG_CoA_Rdtase_NAD(P)-bd_sf"/>
</dbReference>